<dbReference type="InterPro" id="IPR008966">
    <property type="entry name" value="Adhesion_dom_sf"/>
</dbReference>
<dbReference type="GO" id="GO:0009289">
    <property type="term" value="C:pilus"/>
    <property type="evidence" value="ECO:0007669"/>
    <property type="project" value="UniProtKB-SubCell"/>
</dbReference>
<evidence type="ECO:0000256" key="1">
    <source>
        <dbReference type="ARBA" id="ARBA00004561"/>
    </source>
</evidence>
<dbReference type="InterPro" id="IPR050263">
    <property type="entry name" value="Bact_Fimbrial_Adh_Pro"/>
</dbReference>
<proteinExistence type="inferred from homology"/>
<keyword evidence="4" id="KW-0281">Fimbrium</keyword>
<dbReference type="GO" id="GO:0043709">
    <property type="term" value="P:cell adhesion involved in single-species biofilm formation"/>
    <property type="evidence" value="ECO:0007669"/>
    <property type="project" value="TreeGrafter"/>
</dbReference>
<evidence type="ECO:0000256" key="3">
    <source>
        <dbReference type="ARBA" id="ARBA00022729"/>
    </source>
</evidence>
<dbReference type="EMBL" id="JACAQA010000009">
    <property type="protein sequence ID" value="NWB85999.1"/>
    <property type="molecule type" value="Genomic_DNA"/>
</dbReference>
<evidence type="ECO:0000313" key="8">
    <source>
        <dbReference type="Proteomes" id="UP000522864"/>
    </source>
</evidence>
<evidence type="ECO:0000256" key="5">
    <source>
        <dbReference type="SAM" id="SignalP"/>
    </source>
</evidence>
<dbReference type="PANTHER" id="PTHR33420:SF3">
    <property type="entry name" value="FIMBRIAL SUBUNIT ELFA"/>
    <property type="match status" value="1"/>
</dbReference>
<dbReference type="InterPro" id="IPR000259">
    <property type="entry name" value="Adhesion_dom_fimbrial"/>
</dbReference>
<evidence type="ECO:0000256" key="4">
    <source>
        <dbReference type="ARBA" id="ARBA00023263"/>
    </source>
</evidence>
<dbReference type="Proteomes" id="UP000522864">
    <property type="component" value="Unassembled WGS sequence"/>
</dbReference>
<evidence type="ECO:0000313" key="7">
    <source>
        <dbReference type="EMBL" id="NWB85999.1"/>
    </source>
</evidence>
<feature type="domain" description="Fimbrial-type adhesion" evidence="6">
    <location>
        <begin position="30"/>
        <end position="176"/>
    </location>
</feature>
<evidence type="ECO:0000256" key="2">
    <source>
        <dbReference type="ARBA" id="ARBA00006671"/>
    </source>
</evidence>
<reference evidence="7 8" key="1">
    <citation type="submission" date="2020-04" db="EMBL/GenBank/DDBJ databases">
        <title>Molecular characterization of pseudomonads from Agaricus bisporus reveal novel blotch 2 pathogens in Western Europe.</title>
        <authorList>
            <person name="Taparia T."/>
            <person name="Krijger M."/>
            <person name="Haynes E."/>
            <person name="Elpinstone J.G."/>
            <person name="Noble R."/>
            <person name="Van Der Wolf J."/>
        </authorList>
    </citation>
    <scope>NUCLEOTIDE SEQUENCE [LARGE SCALE GENOMIC DNA]</scope>
    <source>
        <strain evidence="7 8">G9001</strain>
    </source>
</reference>
<dbReference type="SUPFAM" id="SSF49401">
    <property type="entry name" value="Bacterial adhesins"/>
    <property type="match status" value="1"/>
</dbReference>
<dbReference type="InterPro" id="IPR036937">
    <property type="entry name" value="Adhesion_dom_fimbrial_sf"/>
</dbReference>
<dbReference type="RefSeq" id="WP_177100804.1">
    <property type="nucleotide sequence ID" value="NZ_JACAQA010000009.1"/>
</dbReference>
<dbReference type="Gene3D" id="2.60.40.1090">
    <property type="entry name" value="Fimbrial-type adhesion domain"/>
    <property type="match status" value="1"/>
</dbReference>
<gene>
    <name evidence="7" type="ORF">HX830_14045</name>
</gene>
<accession>A0A7Y8BS85</accession>
<sequence length="177" mass="18503">MKKPLFVLPLLIAAATITGTAQAVQTGSLRFTGEIQGGTCHLATGDVSRLIELPPVKVSDFDSATWAGLKTFDLTANCDSDIRSVTFTFNGTSDSLAPERFANTGTARGIATVIQSRIGGTAYNFPANGNPTARSRTISTTAGRAVLPMGAHYIKTVLFGVSKGTLITTASVTITYN</sequence>
<comment type="caution">
    <text evidence="7">The sequence shown here is derived from an EMBL/GenBank/DDBJ whole genome shotgun (WGS) entry which is preliminary data.</text>
</comment>
<organism evidence="7 8">
    <name type="scientific">Pseudomonas gingeri</name>
    <dbReference type="NCBI Taxonomy" id="117681"/>
    <lineage>
        <taxon>Bacteria</taxon>
        <taxon>Pseudomonadati</taxon>
        <taxon>Pseudomonadota</taxon>
        <taxon>Gammaproteobacteria</taxon>
        <taxon>Pseudomonadales</taxon>
        <taxon>Pseudomonadaceae</taxon>
        <taxon>Pseudomonas</taxon>
    </lineage>
</organism>
<name>A0A7Y8BS85_9PSED</name>
<protein>
    <submittedName>
        <fullName evidence="7">Type 1 fimbrial protein</fullName>
    </submittedName>
</protein>
<feature type="signal peptide" evidence="5">
    <location>
        <begin position="1"/>
        <end position="23"/>
    </location>
</feature>
<dbReference type="PANTHER" id="PTHR33420">
    <property type="entry name" value="FIMBRIAL SUBUNIT ELFA-RELATED"/>
    <property type="match status" value="1"/>
</dbReference>
<comment type="similarity">
    <text evidence="2">Belongs to the fimbrial protein family.</text>
</comment>
<feature type="chain" id="PRO_5030782294" evidence="5">
    <location>
        <begin position="24"/>
        <end position="177"/>
    </location>
</feature>
<keyword evidence="3 5" id="KW-0732">Signal</keyword>
<dbReference type="Pfam" id="PF00419">
    <property type="entry name" value="Fimbrial"/>
    <property type="match status" value="1"/>
</dbReference>
<dbReference type="AlphaFoldDB" id="A0A7Y8BS85"/>
<comment type="subcellular location">
    <subcellularLocation>
        <location evidence="1">Fimbrium</location>
    </subcellularLocation>
</comment>
<evidence type="ECO:0000259" key="6">
    <source>
        <dbReference type="Pfam" id="PF00419"/>
    </source>
</evidence>